<dbReference type="GO" id="GO:0016020">
    <property type="term" value="C:membrane"/>
    <property type="evidence" value="ECO:0007669"/>
    <property type="project" value="UniProtKB-SubCell"/>
</dbReference>
<keyword evidence="4 6" id="KW-0472">Membrane</keyword>
<evidence type="ECO:0000256" key="2">
    <source>
        <dbReference type="ARBA" id="ARBA00022692"/>
    </source>
</evidence>
<dbReference type="Pfam" id="PF20684">
    <property type="entry name" value="Fung_rhodopsin"/>
    <property type="match status" value="1"/>
</dbReference>
<feature type="non-terminal residue" evidence="8">
    <location>
        <position position="390"/>
    </location>
</feature>
<keyword evidence="2 6" id="KW-0812">Transmembrane</keyword>
<feature type="domain" description="Rhodopsin" evidence="7">
    <location>
        <begin position="25"/>
        <end position="268"/>
    </location>
</feature>
<reference evidence="8" key="2">
    <citation type="submission" date="2021-08" db="EMBL/GenBank/DDBJ databases">
        <authorList>
            <person name="Gostincar C."/>
            <person name="Sun X."/>
            <person name="Song Z."/>
            <person name="Gunde-Cimerman N."/>
        </authorList>
    </citation>
    <scope>NUCLEOTIDE SEQUENCE</scope>
    <source>
        <strain evidence="8">EXF-9911</strain>
    </source>
</reference>
<gene>
    <name evidence="8" type="ORF">KCU76_g6544</name>
</gene>
<dbReference type="InterPro" id="IPR049326">
    <property type="entry name" value="Rhodopsin_dom_fungi"/>
</dbReference>
<dbReference type="InterPro" id="IPR052337">
    <property type="entry name" value="SAT4-like"/>
</dbReference>
<evidence type="ECO:0000256" key="6">
    <source>
        <dbReference type="SAM" id="Phobius"/>
    </source>
</evidence>
<comment type="subcellular location">
    <subcellularLocation>
        <location evidence="1">Membrane</location>
        <topology evidence="1">Multi-pass membrane protein</topology>
    </subcellularLocation>
</comment>
<feature type="transmembrane region" description="Helical" evidence="6">
    <location>
        <begin position="6"/>
        <end position="29"/>
    </location>
</feature>
<feature type="transmembrane region" description="Helical" evidence="6">
    <location>
        <begin position="202"/>
        <end position="222"/>
    </location>
</feature>
<reference evidence="8" key="1">
    <citation type="journal article" date="2021" name="J Fungi (Basel)">
        <title>Virulence traits and population genomics of the black yeast Aureobasidium melanogenum.</title>
        <authorList>
            <person name="Cernosa A."/>
            <person name="Sun X."/>
            <person name="Gostincar C."/>
            <person name="Fang C."/>
            <person name="Gunde-Cimerman N."/>
            <person name="Song Z."/>
        </authorList>
    </citation>
    <scope>NUCLEOTIDE SEQUENCE</scope>
    <source>
        <strain evidence="8">EXF-9911</strain>
    </source>
</reference>
<dbReference type="PANTHER" id="PTHR33048:SF96">
    <property type="entry name" value="INTEGRAL MEMBRANE PROTEIN"/>
    <property type="match status" value="1"/>
</dbReference>
<evidence type="ECO:0000256" key="3">
    <source>
        <dbReference type="ARBA" id="ARBA00022989"/>
    </source>
</evidence>
<evidence type="ECO:0000259" key="7">
    <source>
        <dbReference type="Pfam" id="PF20684"/>
    </source>
</evidence>
<feature type="transmembrane region" description="Helical" evidence="6">
    <location>
        <begin position="41"/>
        <end position="63"/>
    </location>
</feature>
<dbReference type="PANTHER" id="PTHR33048">
    <property type="entry name" value="PTH11-LIKE INTEGRAL MEMBRANE PROTEIN (AFU_ORTHOLOGUE AFUA_5G11245)"/>
    <property type="match status" value="1"/>
</dbReference>
<accession>A0A9P8EKE0</accession>
<comment type="caution">
    <text evidence="8">The sequence shown here is derived from an EMBL/GenBank/DDBJ whole genome shotgun (WGS) entry which is preliminary data.</text>
</comment>
<sequence>MYDRSTQILAVCVLFFILSWLSVGLRVYVKSRLLKQVGWDDAAMLATLLLFTVYLSCQLGSLAHGNGRHRATMTDATAQIGLMYWFFCELFYALSTSMLKIAIGLFFLRIAVNKWHILIIKTIMCCSAVLGLAYFFIVLFQCHPISFWWDLNPNHHGRCMSASVFSVAGYVVSALNSVADWIFGVLPIFIVKDLQMHRHQKAVVAIILGFAAVGSSATIIRLPYIWTLEHYKGEFLWRTADVAIWTTVEVGIGITAGNLGTLRPLLQRLLTFMGISSSTGPGSKTWSKRNRNGTRAYMGSGATPLEDFTSKGAVKTTVTIRGGASNADTQWGGLSRTDSEEEFVPGANKLHDGGILHSVQIDTQYEERMHEDRFGAGNTSPRATQAYERV</sequence>
<dbReference type="EMBL" id="JAHFXF010000221">
    <property type="protein sequence ID" value="KAG9692660.1"/>
    <property type="molecule type" value="Genomic_DNA"/>
</dbReference>
<feature type="transmembrane region" description="Helical" evidence="6">
    <location>
        <begin position="242"/>
        <end position="262"/>
    </location>
</feature>
<feature type="transmembrane region" description="Helical" evidence="6">
    <location>
        <begin position="83"/>
        <end position="108"/>
    </location>
</feature>
<dbReference type="AlphaFoldDB" id="A0A9P8EKE0"/>
<dbReference type="Proteomes" id="UP000779574">
    <property type="component" value="Unassembled WGS sequence"/>
</dbReference>
<evidence type="ECO:0000256" key="1">
    <source>
        <dbReference type="ARBA" id="ARBA00004141"/>
    </source>
</evidence>
<name>A0A9P8EKE0_AURME</name>
<feature type="transmembrane region" description="Helical" evidence="6">
    <location>
        <begin position="115"/>
        <end position="140"/>
    </location>
</feature>
<comment type="similarity">
    <text evidence="5">Belongs to the SAT4 family.</text>
</comment>
<evidence type="ECO:0000256" key="5">
    <source>
        <dbReference type="ARBA" id="ARBA00038359"/>
    </source>
</evidence>
<proteinExistence type="inferred from homology"/>
<protein>
    <submittedName>
        <fullName evidence="8">Integral membrane protein</fullName>
    </submittedName>
</protein>
<evidence type="ECO:0000256" key="4">
    <source>
        <dbReference type="ARBA" id="ARBA00023136"/>
    </source>
</evidence>
<evidence type="ECO:0000313" key="9">
    <source>
        <dbReference type="Proteomes" id="UP000779574"/>
    </source>
</evidence>
<feature type="transmembrane region" description="Helical" evidence="6">
    <location>
        <begin position="160"/>
        <end position="190"/>
    </location>
</feature>
<dbReference type="OrthoDB" id="3923077at2759"/>
<keyword evidence="3 6" id="KW-1133">Transmembrane helix</keyword>
<organism evidence="8 9">
    <name type="scientific">Aureobasidium melanogenum</name>
    <name type="common">Aureobasidium pullulans var. melanogenum</name>
    <dbReference type="NCBI Taxonomy" id="46634"/>
    <lineage>
        <taxon>Eukaryota</taxon>
        <taxon>Fungi</taxon>
        <taxon>Dikarya</taxon>
        <taxon>Ascomycota</taxon>
        <taxon>Pezizomycotina</taxon>
        <taxon>Dothideomycetes</taxon>
        <taxon>Dothideomycetidae</taxon>
        <taxon>Dothideales</taxon>
        <taxon>Saccotheciaceae</taxon>
        <taxon>Aureobasidium</taxon>
    </lineage>
</organism>
<evidence type="ECO:0000313" key="8">
    <source>
        <dbReference type="EMBL" id="KAG9692660.1"/>
    </source>
</evidence>